<evidence type="ECO:0000256" key="3">
    <source>
        <dbReference type="RuleBase" id="RU003476"/>
    </source>
</evidence>
<proteinExistence type="inferred from homology"/>
<dbReference type="InterPro" id="IPR020084">
    <property type="entry name" value="NUDIX_hydrolase_CS"/>
</dbReference>
<dbReference type="AlphaFoldDB" id="A0A1X7H767"/>
<dbReference type="CDD" id="cd04686">
    <property type="entry name" value="NUDIX_Hydrolase"/>
    <property type="match status" value="1"/>
</dbReference>
<dbReference type="Pfam" id="PF00293">
    <property type="entry name" value="NUDIX"/>
    <property type="match status" value="1"/>
</dbReference>
<keyword evidence="2 3" id="KW-0378">Hydrolase</keyword>
<dbReference type="PANTHER" id="PTHR43736:SF1">
    <property type="entry name" value="DIHYDRONEOPTERIN TRIPHOSPHATE DIPHOSPHATASE"/>
    <property type="match status" value="1"/>
</dbReference>
<reference evidence="6" key="1">
    <citation type="submission" date="2017-04" db="EMBL/GenBank/DDBJ databases">
        <authorList>
            <person name="Varghese N."/>
            <person name="Submissions S."/>
        </authorList>
    </citation>
    <scope>NUCLEOTIDE SEQUENCE [LARGE SCALE GENOMIC DNA]</scope>
    <source>
        <strain evidence="6">N3/975</strain>
    </source>
</reference>
<evidence type="ECO:0000313" key="6">
    <source>
        <dbReference type="Proteomes" id="UP000192940"/>
    </source>
</evidence>
<dbReference type="Gene3D" id="3.90.79.10">
    <property type="entry name" value="Nucleoside Triphosphate Pyrophosphohydrolase"/>
    <property type="match status" value="1"/>
</dbReference>
<gene>
    <name evidence="5" type="ORF">SAMN05661091_1899</name>
</gene>
<feature type="domain" description="Nudix hydrolase" evidence="4">
    <location>
        <begin position="4"/>
        <end position="143"/>
    </location>
</feature>
<dbReference type="PRINTS" id="PR00502">
    <property type="entry name" value="NUDIXFAMILY"/>
</dbReference>
<protein>
    <submittedName>
        <fullName evidence="5">ADP-ribose pyrophosphatase YjhB, NUDIX family</fullName>
    </submittedName>
</protein>
<evidence type="ECO:0000259" key="4">
    <source>
        <dbReference type="PROSITE" id="PS51462"/>
    </source>
</evidence>
<evidence type="ECO:0000256" key="1">
    <source>
        <dbReference type="ARBA" id="ARBA00005582"/>
    </source>
</evidence>
<dbReference type="PROSITE" id="PS00893">
    <property type="entry name" value="NUDIX_BOX"/>
    <property type="match status" value="1"/>
</dbReference>
<dbReference type="InterPro" id="IPR000086">
    <property type="entry name" value="NUDIX_hydrolase_dom"/>
</dbReference>
<evidence type="ECO:0000256" key="2">
    <source>
        <dbReference type="ARBA" id="ARBA00022801"/>
    </source>
</evidence>
<sequence>MEKYTHLGVYGVLIKDGRILLIRKARGPYLGKWDLPGGSIEFGEEPEQTLKREFHEETGLTAIRGIMKTAVSCTIIYQRTEDELEEMHHIGIIYQVELEDDKAPIKREGDQQDSLGAEWIPLEKLKFIPITPFVEMMMEQLFTEGDHEQ</sequence>
<dbReference type="GO" id="GO:0016787">
    <property type="term" value="F:hydrolase activity"/>
    <property type="evidence" value="ECO:0007669"/>
    <property type="project" value="UniProtKB-KW"/>
</dbReference>
<dbReference type="InterPro" id="IPR020476">
    <property type="entry name" value="Nudix_hydrolase"/>
</dbReference>
<keyword evidence="6" id="KW-1185">Reference proteome</keyword>
<accession>A0A1X7H767</accession>
<comment type="similarity">
    <text evidence="1 3">Belongs to the Nudix hydrolase family.</text>
</comment>
<organism evidence="5 6">
    <name type="scientific">Paenibacillus uliginis N3/975</name>
    <dbReference type="NCBI Taxonomy" id="1313296"/>
    <lineage>
        <taxon>Bacteria</taxon>
        <taxon>Bacillati</taxon>
        <taxon>Bacillota</taxon>
        <taxon>Bacilli</taxon>
        <taxon>Bacillales</taxon>
        <taxon>Paenibacillaceae</taxon>
        <taxon>Paenibacillus</taxon>
    </lineage>
</organism>
<dbReference type="PROSITE" id="PS51462">
    <property type="entry name" value="NUDIX"/>
    <property type="match status" value="1"/>
</dbReference>
<dbReference type="PANTHER" id="PTHR43736">
    <property type="entry name" value="ADP-RIBOSE PYROPHOSPHATASE"/>
    <property type="match status" value="1"/>
</dbReference>
<dbReference type="InterPro" id="IPR015797">
    <property type="entry name" value="NUDIX_hydrolase-like_dom_sf"/>
</dbReference>
<dbReference type="EMBL" id="LT840184">
    <property type="protein sequence ID" value="SMF80871.1"/>
    <property type="molecule type" value="Genomic_DNA"/>
</dbReference>
<dbReference type="STRING" id="1313296.SAMN05661091_1899"/>
<name>A0A1X7H767_9BACL</name>
<dbReference type="SUPFAM" id="SSF55811">
    <property type="entry name" value="Nudix"/>
    <property type="match status" value="1"/>
</dbReference>
<dbReference type="Proteomes" id="UP000192940">
    <property type="component" value="Chromosome I"/>
</dbReference>
<evidence type="ECO:0000313" key="5">
    <source>
        <dbReference type="EMBL" id="SMF80871.1"/>
    </source>
</evidence>